<keyword evidence="5" id="KW-0234">DNA repair</keyword>
<dbReference type="Proteomes" id="UP001153292">
    <property type="component" value="Chromosome 29"/>
</dbReference>
<dbReference type="Pfam" id="PF09169">
    <property type="entry name" value="BRCA-2_helical"/>
    <property type="match status" value="1"/>
</dbReference>
<dbReference type="SUPFAM" id="SSF50249">
    <property type="entry name" value="Nucleic acid-binding proteins"/>
    <property type="match status" value="3"/>
</dbReference>
<dbReference type="PROSITE" id="PS50138">
    <property type="entry name" value="BRCA2_REPEAT"/>
    <property type="match status" value="12"/>
</dbReference>
<keyword evidence="1" id="KW-0677">Repeat</keyword>
<gene>
    <name evidence="8" type="ORF">CHILSU_LOCUS7751</name>
</gene>
<dbReference type="SUPFAM" id="SSF81872">
    <property type="entry name" value="BRCA2 helical domain"/>
    <property type="match status" value="1"/>
</dbReference>
<keyword evidence="9" id="KW-1185">Reference proteome</keyword>
<dbReference type="EMBL" id="OU963922">
    <property type="protein sequence ID" value="CAH0404419.1"/>
    <property type="molecule type" value="Genomic_DNA"/>
</dbReference>
<dbReference type="InterPro" id="IPR015252">
    <property type="entry name" value="BRCA2_hlx"/>
</dbReference>
<keyword evidence="2" id="KW-0227">DNA damage</keyword>
<evidence type="ECO:0000313" key="9">
    <source>
        <dbReference type="Proteomes" id="UP001153292"/>
    </source>
</evidence>
<dbReference type="CDD" id="cd04493">
    <property type="entry name" value="BRCA2DBD_OB1"/>
    <property type="match status" value="1"/>
</dbReference>
<dbReference type="PANTHER" id="PTHR11289:SF0">
    <property type="entry name" value="BREAST CANCER TYPE 2 SUSCEPTIBILITY PROTEIN"/>
    <property type="match status" value="1"/>
</dbReference>
<dbReference type="InterPro" id="IPR036315">
    <property type="entry name" value="BRCA2_hlx_sf"/>
</dbReference>
<dbReference type="InterPro" id="IPR012340">
    <property type="entry name" value="NA-bd_OB-fold"/>
</dbReference>
<dbReference type="InterPro" id="IPR015525">
    <property type="entry name" value="BRCA2"/>
</dbReference>
<proteinExistence type="predicted"/>
<evidence type="ECO:0000256" key="6">
    <source>
        <dbReference type="SAM" id="MobiDB-lite"/>
    </source>
</evidence>
<dbReference type="Pfam" id="PF09103">
    <property type="entry name" value="BRCA-2_OB1"/>
    <property type="match status" value="1"/>
</dbReference>
<keyword evidence="3" id="KW-0238">DNA-binding</keyword>
<dbReference type="Pfam" id="PF00634">
    <property type="entry name" value="BRCA2"/>
    <property type="match status" value="9"/>
</dbReference>
<feature type="region of interest" description="Disordered" evidence="6">
    <location>
        <begin position="2477"/>
        <end position="2499"/>
    </location>
</feature>
<evidence type="ECO:0000256" key="4">
    <source>
        <dbReference type="ARBA" id="ARBA00023172"/>
    </source>
</evidence>
<dbReference type="Pfam" id="PF09104">
    <property type="entry name" value="BRCA-2_OB3"/>
    <property type="match status" value="1"/>
</dbReference>
<dbReference type="InterPro" id="IPR002093">
    <property type="entry name" value="BRCA2_repeat"/>
</dbReference>
<feature type="compositionally biased region" description="Basic and acidic residues" evidence="6">
    <location>
        <begin position="2477"/>
        <end position="2488"/>
    </location>
</feature>
<organism evidence="8 9">
    <name type="scientific">Chilo suppressalis</name>
    <name type="common">Asiatic rice borer moth</name>
    <dbReference type="NCBI Taxonomy" id="168631"/>
    <lineage>
        <taxon>Eukaryota</taxon>
        <taxon>Metazoa</taxon>
        <taxon>Ecdysozoa</taxon>
        <taxon>Arthropoda</taxon>
        <taxon>Hexapoda</taxon>
        <taxon>Insecta</taxon>
        <taxon>Pterygota</taxon>
        <taxon>Neoptera</taxon>
        <taxon>Endopterygota</taxon>
        <taxon>Lepidoptera</taxon>
        <taxon>Glossata</taxon>
        <taxon>Ditrysia</taxon>
        <taxon>Pyraloidea</taxon>
        <taxon>Crambidae</taxon>
        <taxon>Crambinae</taxon>
        <taxon>Chilo</taxon>
    </lineage>
</organism>
<dbReference type="InterPro" id="IPR015187">
    <property type="entry name" value="BRCA2_OB_1"/>
</dbReference>
<sequence>MSPLVRSLRNLNALRDANTEFDFSFDSWSTIKSALLCYCESLTDQWSNTVCADNEDTERIDIAYPSISGRRVVSAARRLAIAYPNIMEQLILVDTCFRRGSPPARPVEVPSVTARERQTNAMLVIFVNIIHFFSPSSKNKTEKDGRLFDSKPKDESELRRDVWMMNVRWDVLAPLGMITNYKGDTGANSSNMDSSSEAIKNFEEKLMRNAHRKTLTLYSSSERNRKHIQCQSWCNPQSIISNVSSQLKAIQKADNVVSTKHARGDLTKFKKSNFLPVNMLTEDNLGAQQSSHANKFETQFELDTQLMDIIENAEELDTVNKGMTQEFEKAFHENHRQIECNSDGNSTEKNENHTVIIENVDRNDICIEALPTGCTDAVANIDFNDSLEDEVLPCSFVFKPLKKSNTPSPLVFDLNTFEDFEKIALPIIEEHSDIKSAKKLINSQIVGRELIIQHNDQPQFSNGDAPISPVLKLTVDKLKITPDEAATNSLTTNGNIHDNSIIEDGVFLKDEIIFSSDEESDKQLQDLPLTCALETSFYNQSEILDKTIYVGFQTASNRSIQVSSDSYKKAKSFLDSCDEDGDENDKVTLTDLVNMCDSFNINNKELVKDKTKAKDTSTCFTQSLVEADLANLHVSNEKTNDFDKKNDKDCLQNNIIKTVDLKNSKSEPIVNFMSIESLNNENGMRKPTSPVKRICKEFTIPSYKKIKLSNLATSEQCILDMNPKDSLGSENTVVENCKNVPVNIGNKPNSFIDTSHIDEDIINEFACDMPVLENNSKSNDIVLSSFKTGGMKNINISESPLAKTNKIFDGIDINEKLDNTSTTSLIPNNLNKGGKSKDMENSKDYTNNIVFKTASNKNIAITDEAFAKSRLILEEFTEFIPDRLQDQCLNWDQPSTSKLHVCGFKTASNKEIKISIDSLAKSKPLLQDIIEDDDAVFNIKSSKALRNTNQSLPHPDTCLGFRTANNKDIKISEEAYSKTKHLFKDIGMVEEDRLNDVDENLENRNTILKTTDVNVEIPEENKNRESLNDSSGKPLFHEDTVMLKFCGLTTAGNKPVNVSEKAIAKSNKLSADLEFDEFNFNNKEDFNYGKGPSIIENEILSDKQKTNRLLFSENSTAFLGFKSASNKEVKISHKALEQSKKLFDDLDLNEFNNKNEVTHGNNCDTVSSFAKNKTIRVIENENCVQWNENSTAFLGFKSASNKEVKISDKALAQSKKLFADLDLNDYNFNKKEDKTISVEENENCLQLNKNSTAFTGFRSASNKEVKISEKALAQSKKLFSDLEVDSHIADYKNPTFKNIDIQPSKNSTATEVCKGFQTASKKPIKISAQALSKSMKLFKDIDNDNDNCDSNVNNSQNCIIQANSDNSIAYKEPVFRGFQTSSGKPVEISAEALAKSKSLFKDIEDNTVEQNQDNIRMQKFSNSKRDVPANDEIVTTSNKFSNIHETENNVAKVEEKPIGFCGFKTASKKKVLISDQALERSRKIFQDIDMDGGLEKTSDRRALGFCGFETASKKKVLVSNQALEKSRKIFQDLDMPGGQGKTVDPALCNDKENQSNRIQETHSNFKSVNNDDGKVSENVMIKSKRLCTDSAQKSNKIQSSISNNKPQNIFERLIDTQVMHNFEETLCTEDFCKETTTPKNSKRSGSPILSCPKAKKRKKFETPYKTNVVTKGTAIPNIGSVIDIVDESVMLFNVDYKKMKRYKLKDLAEAEKNTGKFDTSSFAYFSQFNFDKLLNFQFIGKRNDLSDIDMSVEDVKNLFLSMVNKKLVPEGWLDNHLRLVIWKLISYEMKFPNTLSGVCSVRNLLDQLKYRYDKELYNAERPALRKILEKDDIASKTMVLCVAAIYVDGVSVSSITNNTANVELLLTDGWYCIKSTIDKMLTKLVYDERITIGCKIITNGAELVNCDQGVAPWEDTSCVRLKIFGNSTRPARWDARLGYHGNAAILTQLSSVKVEGGKVSKMRLYVTRVYPALYVEKFEDGSTVTRSERLESLHLLKYESERQLIIEKLYEEVEKELSDQESQDSESSYNDKRRRLCISSELITSTQTRSLEERSNKRRDRMIQNIEKRLQEKMESHGVNVNRNVVPLLKIRVAAFKKSSKETTKGLLSIWKPNDAIAEIIREGVWMEVLNVVPTAIRYGEIQISAGRNTVFRDSKYTETDEMLPYTKSLKRKCYHIKELAKNPIMITDYNEIDTVGFIFQIDPPTANFDHTKQPFQNLYLTDADKHIICVNFWGGLKKFGYQNVLNTGQVIACVNLQKRSGNSKKTIPHYRVTEFSYFTKTPKHLEARNMLEELEKKMAVLDKRKYCQECLVLRNNFNKISGFNNENISPYRINNNHNLTRNKIFIDSPLANKPVDDNLNLTGLDFESTFKQEEMSPQQLLRKKKVNEKIAKLKMYGEPPPLSPIHIINKSKNAFNSFKSPLATNDNVASLRKLAENSRKNEDSAIQSSPILCMNRTFVKKGNPVRLNFSKVQEDKADEKEVDHFAEDFDASPPLSLD</sequence>
<protein>
    <recommendedName>
        <fullName evidence="7">Tower domain-containing protein</fullName>
    </recommendedName>
</protein>
<evidence type="ECO:0000259" key="7">
    <source>
        <dbReference type="SMART" id="SM01341"/>
    </source>
</evidence>
<keyword evidence="4" id="KW-0233">DNA recombination</keyword>
<reference evidence="8" key="1">
    <citation type="submission" date="2021-12" db="EMBL/GenBank/DDBJ databases">
        <authorList>
            <person name="King R."/>
        </authorList>
    </citation>
    <scope>NUCLEOTIDE SEQUENCE</scope>
</reference>
<accession>A0ABN8B541</accession>
<name>A0ABN8B541_CHISP</name>
<evidence type="ECO:0000256" key="5">
    <source>
        <dbReference type="ARBA" id="ARBA00023204"/>
    </source>
</evidence>
<dbReference type="Gene3D" id="2.40.50.140">
    <property type="entry name" value="Nucleic acid-binding proteins"/>
    <property type="match status" value="4"/>
</dbReference>
<evidence type="ECO:0000256" key="2">
    <source>
        <dbReference type="ARBA" id="ARBA00022763"/>
    </source>
</evidence>
<dbReference type="PANTHER" id="PTHR11289">
    <property type="entry name" value="BREAST CANCER TYPE 2 SUSCEPTIBILITY PROTEIN BRCA2"/>
    <property type="match status" value="1"/>
</dbReference>
<evidence type="ECO:0000256" key="3">
    <source>
        <dbReference type="ARBA" id="ARBA00023125"/>
    </source>
</evidence>
<dbReference type="InterPro" id="IPR015188">
    <property type="entry name" value="BRCA2_OB_3"/>
</dbReference>
<evidence type="ECO:0000313" key="8">
    <source>
        <dbReference type="EMBL" id="CAH0404419.1"/>
    </source>
</evidence>
<dbReference type="InterPro" id="IPR015205">
    <property type="entry name" value="Tower_dom"/>
</dbReference>
<dbReference type="PROSITE" id="PS00018">
    <property type="entry name" value="EF_HAND_1"/>
    <property type="match status" value="1"/>
</dbReference>
<dbReference type="SMART" id="SM01341">
    <property type="entry name" value="Tower"/>
    <property type="match status" value="1"/>
</dbReference>
<feature type="domain" description="Tower" evidence="7">
    <location>
        <begin position="1975"/>
        <end position="2016"/>
    </location>
</feature>
<evidence type="ECO:0000256" key="1">
    <source>
        <dbReference type="ARBA" id="ARBA00022737"/>
    </source>
</evidence>
<dbReference type="InterPro" id="IPR018247">
    <property type="entry name" value="EF_Hand_1_Ca_BS"/>
</dbReference>